<organism evidence="1 2">
    <name type="scientific">Tritrichomonas musculus</name>
    <dbReference type="NCBI Taxonomy" id="1915356"/>
    <lineage>
        <taxon>Eukaryota</taxon>
        <taxon>Metamonada</taxon>
        <taxon>Parabasalia</taxon>
        <taxon>Tritrichomonadida</taxon>
        <taxon>Tritrichomonadidae</taxon>
        <taxon>Tritrichomonas</taxon>
    </lineage>
</organism>
<proteinExistence type="predicted"/>
<evidence type="ECO:0000313" key="2">
    <source>
        <dbReference type="Proteomes" id="UP001470230"/>
    </source>
</evidence>
<gene>
    <name evidence="1" type="ORF">M9Y10_002532</name>
</gene>
<evidence type="ECO:0000313" key="1">
    <source>
        <dbReference type="EMBL" id="KAK8900209.1"/>
    </source>
</evidence>
<reference evidence="1 2" key="1">
    <citation type="submission" date="2024-04" db="EMBL/GenBank/DDBJ databases">
        <title>Tritrichomonas musculus Genome.</title>
        <authorList>
            <person name="Alves-Ferreira E."/>
            <person name="Grigg M."/>
            <person name="Lorenzi H."/>
            <person name="Galac M."/>
        </authorList>
    </citation>
    <scope>NUCLEOTIDE SEQUENCE [LARGE SCALE GENOMIC DNA]</scope>
    <source>
        <strain evidence="1 2">EAF2021</strain>
    </source>
</reference>
<comment type="caution">
    <text evidence="1">The sequence shown here is derived from an EMBL/GenBank/DDBJ whole genome shotgun (WGS) entry which is preliminary data.</text>
</comment>
<keyword evidence="2" id="KW-1185">Reference proteome</keyword>
<sequence length="105" mass="12056">MEKTRIHVKKGLSEQSEEIVKILNSWESVALSSNICSAFEQAGFYKCADEENDQKVYIKVNIQNAVRIRGLETTPVVHGKEYKDRIPVQCFENNEYEDDTDENNG</sequence>
<name>A0ABR2LA47_9EUKA</name>
<dbReference type="Proteomes" id="UP001470230">
    <property type="component" value="Unassembled WGS sequence"/>
</dbReference>
<dbReference type="EMBL" id="JAPFFF010000001">
    <property type="protein sequence ID" value="KAK8900209.1"/>
    <property type="molecule type" value="Genomic_DNA"/>
</dbReference>
<protein>
    <submittedName>
        <fullName evidence="1">Uncharacterized protein</fullName>
    </submittedName>
</protein>
<accession>A0ABR2LA47</accession>